<dbReference type="PANTHER" id="PTHR13767">
    <property type="entry name" value="TRNA-PSEUDOURIDINE SYNTHASE"/>
    <property type="match status" value="1"/>
</dbReference>
<feature type="domain" description="tRNA pseudouridylate synthase B C-terminal" evidence="7">
    <location>
        <begin position="177"/>
        <end position="228"/>
    </location>
</feature>
<reference evidence="8 9" key="1">
    <citation type="submission" date="2016-10" db="EMBL/GenBank/DDBJ databases">
        <authorList>
            <person name="de Groot N.N."/>
        </authorList>
    </citation>
    <scope>NUCLEOTIDE SEQUENCE [LARGE SCALE GENOMIC DNA]</scope>
    <source>
        <strain evidence="8 9">DSM 45514</strain>
    </source>
</reference>
<dbReference type="CDD" id="cd02573">
    <property type="entry name" value="PseudoU_synth_EcTruB"/>
    <property type="match status" value="1"/>
</dbReference>
<dbReference type="AlphaFoldDB" id="A0A1G6J1A2"/>
<dbReference type="EMBL" id="FMZA01000003">
    <property type="protein sequence ID" value="SDC12469.1"/>
    <property type="molecule type" value="Genomic_DNA"/>
</dbReference>
<keyword evidence="4 5" id="KW-0413">Isomerase</keyword>
<evidence type="ECO:0000256" key="1">
    <source>
        <dbReference type="ARBA" id="ARBA00000385"/>
    </source>
</evidence>
<dbReference type="NCBIfam" id="TIGR00431">
    <property type="entry name" value="TruB"/>
    <property type="match status" value="1"/>
</dbReference>
<dbReference type="Gene3D" id="3.30.2350.10">
    <property type="entry name" value="Pseudouridine synthase"/>
    <property type="match status" value="1"/>
</dbReference>
<evidence type="ECO:0000256" key="5">
    <source>
        <dbReference type="HAMAP-Rule" id="MF_01080"/>
    </source>
</evidence>
<dbReference type="FunFam" id="3.30.2350.10:FF:000011">
    <property type="entry name" value="tRNA pseudouridine synthase B"/>
    <property type="match status" value="1"/>
</dbReference>
<dbReference type="RefSeq" id="WP_091566564.1">
    <property type="nucleotide sequence ID" value="NZ_FMZA01000003.1"/>
</dbReference>
<proteinExistence type="inferred from homology"/>
<dbReference type="Pfam" id="PF01509">
    <property type="entry name" value="TruB_N"/>
    <property type="match status" value="1"/>
</dbReference>
<feature type="active site" description="Nucleophile" evidence="5">
    <location>
        <position position="39"/>
    </location>
</feature>
<dbReference type="GO" id="GO:0031119">
    <property type="term" value="P:tRNA pseudouridine synthesis"/>
    <property type="evidence" value="ECO:0007669"/>
    <property type="project" value="UniProtKB-UniRule"/>
</dbReference>
<dbReference type="PANTHER" id="PTHR13767:SF2">
    <property type="entry name" value="PSEUDOURIDYLATE SYNTHASE TRUB1"/>
    <property type="match status" value="1"/>
</dbReference>
<dbReference type="OrthoDB" id="9802309at2"/>
<dbReference type="HAMAP" id="MF_01080">
    <property type="entry name" value="TruB_bact"/>
    <property type="match status" value="1"/>
</dbReference>
<dbReference type="EC" id="5.4.99.25" evidence="5"/>
<evidence type="ECO:0000259" key="6">
    <source>
        <dbReference type="Pfam" id="PF01509"/>
    </source>
</evidence>
<dbReference type="Pfam" id="PF16198">
    <property type="entry name" value="TruB_C_2"/>
    <property type="match status" value="1"/>
</dbReference>
<keyword evidence="3 5" id="KW-0819">tRNA processing</keyword>
<accession>A0A1G6J1A2</accession>
<dbReference type="SUPFAM" id="SSF55120">
    <property type="entry name" value="Pseudouridine synthase"/>
    <property type="match status" value="1"/>
</dbReference>
<evidence type="ECO:0000313" key="9">
    <source>
        <dbReference type="Proteomes" id="UP000199387"/>
    </source>
</evidence>
<evidence type="ECO:0000256" key="4">
    <source>
        <dbReference type="ARBA" id="ARBA00023235"/>
    </source>
</evidence>
<name>A0A1G6J1A2_9BACL</name>
<dbReference type="Proteomes" id="UP000199387">
    <property type="component" value="Unassembled WGS sequence"/>
</dbReference>
<dbReference type="InterPro" id="IPR014780">
    <property type="entry name" value="tRNA_psdUridine_synth_TruB"/>
</dbReference>
<gene>
    <name evidence="5" type="primary">truB</name>
    <name evidence="8" type="ORF">SAMN04488112_103135</name>
</gene>
<evidence type="ECO:0000259" key="7">
    <source>
        <dbReference type="Pfam" id="PF16198"/>
    </source>
</evidence>
<dbReference type="GO" id="GO:0003723">
    <property type="term" value="F:RNA binding"/>
    <property type="evidence" value="ECO:0007669"/>
    <property type="project" value="InterPro"/>
</dbReference>
<dbReference type="STRING" id="1236220.SAMN04488112_103135"/>
<dbReference type="InterPro" id="IPR032819">
    <property type="entry name" value="TruB_C"/>
</dbReference>
<keyword evidence="9" id="KW-1185">Reference proteome</keyword>
<dbReference type="GO" id="GO:0160148">
    <property type="term" value="F:tRNA pseudouridine(55) synthase activity"/>
    <property type="evidence" value="ECO:0007669"/>
    <property type="project" value="UniProtKB-EC"/>
</dbReference>
<dbReference type="InterPro" id="IPR002501">
    <property type="entry name" value="PsdUridine_synth_N"/>
</dbReference>
<protein>
    <recommendedName>
        <fullName evidence="5">tRNA pseudouridine synthase B</fullName>
        <ecNumber evidence="5">5.4.99.25</ecNumber>
    </recommendedName>
    <alternativeName>
        <fullName evidence="5">tRNA pseudouridine(55) synthase</fullName>
        <shortName evidence="5">Psi55 synthase</shortName>
    </alternativeName>
    <alternativeName>
        <fullName evidence="5">tRNA pseudouridylate synthase</fullName>
    </alternativeName>
    <alternativeName>
        <fullName evidence="5">tRNA-uridine isomerase</fullName>
    </alternativeName>
</protein>
<evidence type="ECO:0000313" key="8">
    <source>
        <dbReference type="EMBL" id="SDC12469.1"/>
    </source>
</evidence>
<feature type="domain" description="Pseudouridine synthase II N-terminal" evidence="6">
    <location>
        <begin position="24"/>
        <end position="176"/>
    </location>
</feature>
<comment type="similarity">
    <text evidence="2 5">Belongs to the pseudouridine synthase TruB family. Type 1 subfamily.</text>
</comment>
<dbReference type="GO" id="GO:1990481">
    <property type="term" value="P:mRNA pseudouridine synthesis"/>
    <property type="evidence" value="ECO:0007669"/>
    <property type="project" value="TreeGrafter"/>
</dbReference>
<evidence type="ECO:0000256" key="3">
    <source>
        <dbReference type="ARBA" id="ARBA00022694"/>
    </source>
</evidence>
<evidence type="ECO:0000256" key="2">
    <source>
        <dbReference type="ARBA" id="ARBA00005642"/>
    </source>
</evidence>
<sequence>MLHGVIPVLKPSGWTSHDVVNRIRRLSGQKKVGHTGTLDPEVEGVLPVCLGQATRIAEYIQNLPKRYRGTMTLGIATDTQDQTGQVVEEKPVDVVPTPEQIDAVFNRFTGAIQQVPPMFSAVKVKGRKLYEWAREGESVQRPPRTVTIYSLRRIGMEDGEHPRVDFDVTCSKGTYIRTLCVDLGAALGYPAHMSRLVRTESGPFTLTDAQPLQSLAELAEKEELHRALIGIGDALAHLPQVAVTEEASAGVLNGRPLSMKGDFAVGTLFRVFTHSGQFCALYKMRDEQTATPEKVFRVR</sequence>
<dbReference type="InterPro" id="IPR020103">
    <property type="entry name" value="PsdUridine_synth_cat_dom_sf"/>
</dbReference>
<organism evidence="8 9">
    <name type="scientific">Melghirimyces thermohalophilus</name>
    <dbReference type="NCBI Taxonomy" id="1236220"/>
    <lineage>
        <taxon>Bacteria</taxon>
        <taxon>Bacillati</taxon>
        <taxon>Bacillota</taxon>
        <taxon>Bacilli</taxon>
        <taxon>Bacillales</taxon>
        <taxon>Thermoactinomycetaceae</taxon>
        <taxon>Melghirimyces</taxon>
    </lineage>
</organism>
<comment type="catalytic activity">
    <reaction evidence="1 5">
        <text>uridine(55) in tRNA = pseudouridine(55) in tRNA</text>
        <dbReference type="Rhea" id="RHEA:42532"/>
        <dbReference type="Rhea" id="RHEA-COMP:10101"/>
        <dbReference type="Rhea" id="RHEA-COMP:10102"/>
        <dbReference type="ChEBI" id="CHEBI:65314"/>
        <dbReference type="ChEBI" id="CHEBI:65315"/>
        <dbReference type="EC" id="5.4.99.25"/>
    </reaction>
</comment>
<comment type="function">
    <text evidence="5">Responsible for synthesis of pseudouridine from uracil-55 in the psi GC loop of transfer RNAs.</text>
</comment>